<dbReference type="EMBL" id="KI546101">
    <property type="protein sequence ID" value="EST45116.1"/>
    <property type="molecule type" value="Genomic_DNA"/>
</dbReference>
<proteinExistence type="predicted"/>
<sequence>MLKDILSNSFANNNSNNLLHQTQFPFYKREVQSQMNKFHQIKEYQAPQENIKKMYSNLPQLVPKINYIFGKPLPLYHPPPVDNVTIALQNSMNPPDFTHHKKMINQEKRYKDFDFTTGVVNQHYQKVTIKPEYVQKEFLGIQTGVWESIAKKGIQQKQKRSKREVSYQYESSGIFPKK</sequence>
<dbReference type="VEuPathDB" id="GiardiaDB:SS50377_25568"/>
<dbReference type="Proteomes" id="UP000018208">
    <property type="component" value="Unassembled WGS sequence"/>
</dbReference>
<protein>
    <submittedName>
        <fullName evidence="1">Uncharacterized protein</fullName>
    </submittedName>
</protein>
<keyword evidence="3" id="KW-1185">Reference proteome</keyword>
<organism evidence="1">
    <name type="scientific">Spironucleus salmonicida</name>
    <dbReference type="NCBI Taxonomy" id="348837"/>
    <lineage>
        <taxon>Eukaryota</taxon>
        <taxon>Metamonada</taxon>
        <taxon>Diplomonadida</taxon>
        <taxon>Hexamitidae</taxon>
        <taxon>Hexamitinae</taxon>
        <taxon>Spironucleus</taxon>
    </lineage>
</organism>
<evidence type="ECO:0000313" key="3">
    <source>
        <dbReference type="Proteomes" id="UP000018208"/>
    </source>
</evidence>
<evidence type="ECO:0000313" key="1">
    <source>
        <dbReference type="EMBL" id="EST45116.1"/>
    </source>
</evidence>
<reference evidence="1 2" key="1">
    <citation type="journal article" date="2014" name="PLoS Genet.">
        <title>The Genome of Spironucleus salmonicida Highlights a Fish Pathogen Adapted to Fluctuating Environments.</title>
        <authorList>
            <person name="Xu F."/>
            <person name="Jerlstrom-Hultqvist J."/>
            <person name="Einarsson E."/>
            <person name="Astvaldsson A."/>
            <person name="Svard S.G."/>
            <person name="Andersson J.O."/>
        </authorList>
    </citation>
    <scope>NUCLEOTIDE SEQUENCE</scope>
    <source>
        <strain evidence="2">ATCC 50377</strain>
    </source>
</reference>
<gene>
    <name evidence="1" type="ORF">SS50377_15136</name>
    <name evidence="2" type="ORF">SS50377_25568</name>
</gene>
<dbReference type="EMBL" id="AUWU02000005">
    <property type="protein sequence ID" value="KAH0573448.1"/>
    <property type="molecule type" value="Genomic_DNA"/>
</dbReference>
<accession>V6LN32</accession>
<name>V6LN32_9EUKA</name>
<dbReference type="AlphaFoldDB" id="V6LN32"/>
<reference evidence="2" key="2">
    <citation type="submission" date="2020-12" db="EMBL/GenBank/DDBJ databases">
        <title>New Spironucleus salmonicida genome in near-complete chromosomes.</title>
        <authorList>
            <person name="Xu F."/>
            <person name="Kurt Z."/>
            <person name="Jimenez-Gonzalez A."/>
            <person name="Astvaldsson A."/>
            <person name="Andersson J.O."/>
            <person name="Svard S.G."/>
        </authorList>
    </citation>
    <scope>NUCLEOTIDE SEQUENCE</scope>
    <source>
        <strain evidence="2">ATCC 50377</strain>
    </source>
</reference>
<evidence type="ECO:0000313" key="2">
    <source>
        <dbReference type="EMBL" id="KAH0573448.1"/>
    </source>
</evidence>